<evidence type="ECO:0000313" key="1">
    <source>
        <dbReference type="EMBL" id="ETJ38816.1"/>
    </source>
</evidence>
<proteinExistence type="predicted"/>
<reference evidence="1" key="1">
    <citation type="submission" date="2013-12" db="EMBL/GenBank/DDBJ databases">
        <title>A Varibaculum cambriense genome reconstructed from a premature infant gut community with otherwise low bacterial novelty that shifts toward anaerobic metabolism during the third week of life.</title>
        <authorList>
            <person name="Brown C.T."/>
            <person name="Sharon I."/>
            <person name="Thomas B.C."/>
            <person name="Castelle C.J."/>
            <person name="Morowitz M.J."/>
            <person name="Banfield J.F."/>
        </authorList>
    </citation>
    <scope>NUCLEOTIDE SEQUENCE</scope>
</reference>
<feature type="non-terminal residue" evidence="1">
    <location>
        <position position="1"/>
    </location>
</feature>
<gene>
    <name evidence="1" type="ORF">Q604_UNBC07164G0002</name>
</gene>
<dbReference type="AlphaFoldDB" id="W1Y8Z4"/>
<organism evidence="1">
    <name type="scientific">human gut metagenome</name>
    <dbReference type="NCBI Taxonomy" id="408170"/>
    <lineage>
        <taxon>unclassified sequences</taxon>
        <taxon>metagenomes</taxon>
        <taxon>organismal metagenomes</taxon>
    </lineage>
</organism>
<name>W1Y8Z4_9ZZZZ</name>
<comment type="caution">
    <text evidence="1">The sequence shown here is derived from an EMBL/GenBank/DDBJ whole genome shotgun (WGS) entry which is preliminary data.</text>
</comment>
<sequence length="37" mass="3874">AVANEEKMHVASLPVKLLEHFPPAGRGVRTEGGTTSS</sequence>
<accession>W1Y8Z4</accession>
<protein>
    <submittedName>
        <fullName evidence="1">Uncharacterized protein</fullName>
    </submittedName>
</protein>
<dbReference type="EMBL" id="AZMM01007164">
    <property type="protein sequence ID" value="ETJ38816.1"/>
    <property type="molecule type" value="Genomic_DNA"/>
</dbReference>